<feature type="domain" description="Sec23/Sec24 beta-sandwich" evidence="17">
    <location>
        <begin position="697"/>
        <end position="780"/>
    </location>
</feature>
<evidence type="ECO:0000313" key="19">
    <source>
        <dbReference type="Proteomes" id="UP001497392"/>
    </source>
</evidence>
<evidence type="ECO:0000256" key="2">
    <source>
        <dbReference type="ARBA" id="ARBA00004496"/>
    </source>
</evidence>
<accession>A0ABP1GCJ7</accession>
<dbReference type="Gene3D" id="3.40.50.410">
    <property type="entry name" value="von Willebrand factor, type A domain"/>
    <property type="match status" value="1"/>
</dbReference>
<keyword evidence="19" id="KW-1185">Reference proteome</keyword>
<evidence type="ECO:0000259" key="14">
    <source>
        <dbReference type="Pfam" id="PF04810"/>
    </source>
</evidence>
<dbReference type="InterPro" id="IPR006900">
    <property type="entry name" value="Sec23/24_helical_dom"/>
</dbReference>
<dbReference type="SUPFAM" id="SSF82919">
    <property type="entry name" value="Zn-finger domain of Sec23/24"/>
    <property type="match status" value="1"/>
</dbReference>
<feature type="compositionally biased region" description="Pro residues" evidence="12">
    <location>
        <begin position="202"/>
        <end position="225"/>
    </location>
</feature>
<gene>
    <name evidence="18" type="primary">g13213</name>
    <name evidence="18" type="ORF">VP750_LOCUS11718</name>
</gene>
<dbReference type="InterPro" id="IPR036175">
    <property type="entry name" value="Sec23/24_helical_dom_sf"/>
</dbReference>
<evidence type="ECO:0000259" key="15">
    <source>
        <dbReference type="Pfam" id="PF04811"/>
    </source>
</evidence>
<evidence type="ECO:0000256" key="8">
    <source>
        <dbReference type="ARBA" id="ARBA00022892"/>
    </source>
</evidence>
<feature type="domain" description="Sec23/Sec24 helical" evidence="16">
    <location>
        <begin position="793"/>
        <end position="898"/>
    </location>
</feature>
<evidence type="ECO:0000256" key="1">
    <source>
        <dbReference type="ARBA" id="ARBA00004394"/>
    </source>
</evidence>
<evidence type="ECO:0000259" key="16">
    <source>
        <dbReference type="Pfam" id="PF04815"/>
    </source>
</evidence>
<comment type="subcellular location">
    <subcellularLocation>
        <location evidence="2">Cytoplasm</location>
    </subcellularLocation>
    <subcellularLocation>
        <location evidence="3">Endoplasmic reticulum membrane</location>
    </subcellularLocation>
    <subcellularLocation>
        <location evidence="1">Golgi apparatus membrane</location>
    </subcellularLocation>
</comment>
<keyword evidence="10" id="KW-0333">Golgi apparatus</keyword>
<dbReference type="InterPro" id="IPR007123">
    <property type="entry name" value="Gelsolin-like_dom"/>
</dbReference>
<dbReference type="InterPro" id="IPR036180">
    <property type="entry name" value="Gelsolin-like_dom_sf"/>
</dbReference>
<dbReference type="InterPro" id="IPR012990">
    <property type="entry name" value="Beta-sandwich_Sec23_24"/>
</dbReference>
<dbReference type="Gene3D" id="1.20.120.730">
    <property type="entry name" value="Sec23/Sec24 helical domain"/>
    <property type="match status" value="1"/>
</dbReference>
<keyword evidence="8" id="KW-0931">ER-Golgi transport</keyword>
<dbReference type="Pfam" id="PF04815">
    <property type="entry name" value="Sec23_helical"/>
    <property type="match status" value="1"/>
</dbReference>
<dbReference type="InterPro" id="IPR029006">
    <property type="entry name" value="ADF-H/Gelsolin-like_dom_sf"/>
</dbReference>
<keyword evidence="9" id="KW-0653">Protein transport</keyword>
<feature type="domain" description="Zinc finger Sec23/Sec24-type" evidence="14">
    <location>
        <begin position="353"/>
        <end position="391"/>
    </location>
</feature>
<keyword evidence="5" id="KW-0813">Transport</keyword>
<dbReference type="PANTHER" id="PTHR13803">
    <property type="entry name" value="SEC24-RELATED PROTEIN"/>
    <property type="match status" value="1"/>
</dbReference>
<dbReference type="SUPFAM" id="SSF53300">
    <property type="entry name" value="vWA-like"/>
    <property type="match status" value="1"/>
</dbReference>
<dbReference type="InterPro" id="IPR006896">
    <property type="entry name" value="Sec23/24_trunk_dom"/>
</dbReference>
<evidence type="ECO:0000256" key="10">
    <source>
        <dbReference type="ARBA" id="ARBA00023034"/>
    </source>
</evidence>
<evidence type="ECO:0000259" key="17">
    <source>
        <dbReference type="Pfam" id="PF08033"/>
    </source>
</evidence>
<evidence type="ECO:0000256" key="6">
    <source>
        <dbReference type="ARBA" id="ARBA00022490"/>
    </source>
</evidence>
<dbReference type="Gene3D" id="2.30.30.380">
    <property type="entry name" value="Zn-finger domain of Sec23/24"/>
    <property type="match status" value="1"/>
</dbReference>
<feature type="domain" description="Sec23/Sec24 trunk" evidence="15">
    <location>
        <begin position="428"/>
        <end position="672"/>
    </location>
</feature>
<dbReference type="Pfam" id="PF00626">
    <property type="entry name" value="Gelsolin"/>
    <property type="match status" value="1"/>
</dbReference>
<evidence type="ECO:0000256" key="11">
    <source>
        <dbReference type="ARBA" id="ARBA00023136"/>
    </source>
</evidence>
<reference evidence="18 19" key="1">
    <citation type="submission" date="2024-06" db="EMBL/GenBank/DDBJ databases">
        <authorList>
            <person name="Kraege A."/>
            <person name="Thomma B."/>
        </authorList>
    </citation>
    <scope>NUCLEOTIDE SEQUENCE [LARGE SCALE GENOMIC DNA]</scope>
</reference>
<dbReference type="SUPFAM" id="SSF82754">
    <property type="entry name" value="C-terminal, gelsolin-like domain of Sec23/24"/>
    <property type="match status" value="1"/>
</dbReference>
<dbReference type="InterPro" id="IPR041742">
    <property type="entry name" value="Sec24-like_trunk_dom"/>
</dbReference>
<evidence type="ECO:0000256" key="5">
    <source>
        <dbReference type="ARBA" id="ARBA00022448"/>
    </source>
</evidence>
<feature type="compositionally biased region" description="Low complexity" evidence="12">
    <location>
        <begin position="95"/>
        <end position="107"/>
    </location>
</feature>
<feature type="region of interest" description="Disordered" evidence="12">
    <location>
        <begin position="1"/>
        <end position="227"/>
    </location>
</feature>
<sequence length="1056" mass="113594">MQGPPGSDYGQQPGMQPGMPGSNFAQRPPAAMPGPGYGQGQPGMMRPSGPPGPSGPMRGPGPGQPGPSPGMRPSFSGGLPPGVRAPAQQAPLANGGPMPQQGSMPGSRPSFNAQQGPGPSFNAQQGPRPSFNAQQGPPAGFQRGPPGGARPSMPGPSRPGQGVPSFGGGPPGMPSQQPGQGMPNFAGGPPGMPPQQFGQPPAMRPTGPPQFGGPPQMPPMTPNSGPPGFGDSMAPMQGYNTIAPPGFDATASSGILDAFDAMTLGPGAPGQQDASMDPAYYPRPTGAAAETAGQAPPPFQPGNCDPRYMRLTCNAIPSQQSMRTRYQLPVGAIVHPLADPQDVPVIGLDHGGIVRCKRCRTYINPFVRWSDGGRRFQCNVCGMHTEVPVDYYCLLDNNGVRHDIDQRPELSQGSVEYIAPQEYMVRPPMPPRYVFVIDVSYVAVTSGALPVICQAIKDSLDKLPGGERTQVGFLTFDSTMHFYNLAPRLSQPQMMVVADIEETFLPLPDDLLVNLEGSRAVVDALLDSLPQMFAGNHTVESALGPALQAAYTIMQDYGGKMLVFQNAVPSLGLGKIKTRDNPGVWGTEQECKLRQPDDPFYKKFAAECSRVQIAVDMFAMGQAPGGPHQPPVYMDLASLGALPRYTCGQLYYYPSFNARRDQVKLRQDVTHNLAQTTAWEAVKLRQDVTHNLARTTAWEAVMRIRCSKGLRISAFHGHFFIRSSDLLALPQVDPDKAFAVSISHDETVVQGPVAYMQCALLYTSSSGERRIRVHTLAMAVVEDAPSLFRACDGGATLALLAKLTVETAQQCKMEEARSKLQHKLGLALKEFRMLHTASGRGSVPMNKLIFPPALKYLPLWSLGLLKTAALRGTSKDVQTDERTAYSFDMSQACTEQLLQWVYPPLYPLHDTSTPWGKPDESGRIQRPLPVPLTMAALRPEGAYLMDCERVFVVWLGQAISPEFMTQVFGEAALNQPADGVLLSVEPPQASELSKRINALLSSLRSGRSRYASCYVVRQGSAAEQHILPWFVEDRGQQGSPSYADWATVLHKATMAK</sequence>
<dbReference type="SUPFAM" id="SSF81995">
    <property type="entry name" value="beta-sandwich domain of Sec23/24"/>
    <property type="match status" value="1"/>
</dbReference>
<evidence type="ECO:0000313" key="18">
    <source>
        <dbReference type="EMBL" id="CAL5229812.1"/>
    </source>
</evidence>
<feature type="domain" description="Gelsolin-like" evidence="13">
    <location>
        <begin position="924"/>
        <end position="969"/>
    </location>
</feature>
<protein>
    <submittedName>
        <fullName evidence="18">G13213 protein</fullName>
    </submittedName>
</protein>
<keyword evidence="11" id="KW-0472">Membrane</keyword>
<dbReference type="EMBL" id="CAXHTA020000021">
    <property type="protein sequence ID" value="CAL5229812.1"/>
    <property type="molecule type" value="Genomic_DNA"/>
</dbReference>
<dbReference type="Pfam" id="PF08033">
    <property type="entry name" value="Sec23_BS"/>
    <property type="match status" value="1"/>
</dbReference>
<dbReference type="SUPFAM" id="SSF81811">
    <property type="entry name" value="Helical domain of Sec23/24"/>
    <property type="match status" value="1"/>
</dbReference>
<dbReference type="Gene3D" id="2.60.40.1670">
    <property type="entry name" value="beta-sandwich domain of Sec23/24"/>
    <property type="match status" value="1"/>
</dbReference>
<proteinExistence type="inferred from homology"/>
<dbReference type="Pfam" id="PF04810">
    <property type="entry name" value="zf-Sec23_Sec24"/>
    <property type="match status" value="1"/>
</dbReference>
<dbReference type="CDD" id="cd01479">
    <property type="entry name" value="Sec24-like"/>
    <property type="match status" value="1"/>
</dbReference>
<keyword evidence="7" id="KW-0256">Endoplasmic reticulum</keyword>
<feature type="region of interest" description="Disordered" evidence="12">
    <location>
        <begin position="282"/>
        <end position="301"/>
    </location>
</feature>
<comment type="caution">
    <text evidence="18">The sequence shown here is derived from an EMBL/GenBank/DDBJ whole genome shotgun (WGS) entry which is preliminary data.</text>
</comment>
<dbReference type="Pfam" id="PF04811">
    <property type="entry name" value="Sec23_trunk"/>
    <property type="match status" value="1"/>
</dbReference>
<dbReference type="Gene3D" id="3.40.20.10">
    <property type="entry name" value="Severin"/>
    <property type="match status" value="1"/>
</dbReference>
<dbReference type="InterPro" id="IPR036465">
    <property type="entry name" value="vWFA_dom_sf"/>
</dbReference>
<organism evidence="18 19">
    <name type="scientific">Coccomyxa viridis</name>
    <dbReference type="NCBI Taxonomy" id="1274662"/>
    <lineage>
        <taxon>Eukaryota</taxon>
        <taxon>Viridiplantae</taxon>
        <taxon>Chlorophyta</taxon>
        <taxon>core chlorophytes</taxon>
        <taxon>Trebouxiophyceae</taxon>
        <taxon>Trebouxiophyceae incertae sedis</taxon>
        <taxon>Coccomyxaceae</taxon>
        <taxon>Coccomyxa</taxon>
    </lineage>
</organism>
<evidence type="ECO:0000256" key="9">
    <source>
        <dbReference type="ARBA" id="ARBA00022927"/>
    </source>
</evidence>
<feature type="compositionally biased region" description="Low complexity" evidence="12">
    <location>
        <begin position="10"/>
        <end position="21"/>
    </location>
</feature>
<keyword evidence="6" id="KW-0963">Cytoplasm</keyword>
<feature type="compositionally biased region" description="Polar residues" evidence="12">
    <location>
        <begin position="109"/>
        <end position="135"/>
    </location>
</feature>
<dbReference type="InterPro" id="IPR036174">
    <property type="entry name" value="Znf_Sec23_Sec24_sf"/>
</dbReference>
<dbReference type="Proteomes" id="UP001497392">
    <property type="component" value="Unassembled WGS sequence"/>
</dbReference>
<evidence type="ECO:0000259" key="13">
    <source>
        <dbReference type="Pfam" id="PF00626"/>
    </source>
</evidence>
<name>A0ABP1GCJ7_9CHLO</name>
<feature type="compositionally biased region" description="Low complexity" evidence="12">
    <location>
        <begin position="174"/>
        <end position="187"/>
    </location>
</feature>
<dbReference type="InterPro" id="IPR006895">
    <property type="entry name" value="Znf_Sec23_Sec24"/>
</dbReference>
<evidence type="ECO:0000256" key="4">
    <source>
        <dbReference type="ARBA" id="ARBA00008334"/>
    </source>
</evidence>
<comment type="similarity">
    <text evidence="4">Belongs to the SEC23/SEC24 family. SEC24 subfamily.</text>
</comment>
<dbReference type="PANTHER" id="PTHR13803:SF39">
    <property type="entry name" value="SECRETORY 24AB, ISOFORM A"/>
    <property type="match status" value="1"/>
</dbReference>
<evidence type="ECO:0000256" key="12">
    <source>
        <dbReference type="SAM" id="MobiDB-lite"/>
    </source>
</evidence>
<dbReference type="InterPro" id="IPR050550">
    <property type="entry name" value="SEC23_SEC24_subfamily"/>
</dbReference>
<evidence type="ECO:0000256" key="3">
    <source>
        <dbReference type="ARBA" id="ARBA00004586"/>
    </source>
</evidence>
<evidence type="ECO:0000256" key="7">
    <source>
        <dbReference type="ARBA" id="ARBA00022824"/>
    </source>
</evidence>